<dbReference type="EMBL" id="JARYMX010000003">
    <property type="protein sequence ID" value="KAJ9558648.1"/>
    <property type="molecule type" value="Genomic_DNA"/>
</dbReference>
<keyword evidence="3" id="KW-1185">Reference proteome</keyword>
<comment type="caution">
    <text evidence="2">The sequence shown here is derived from an EMBL/GenBank/DDBJ whole genome shotgun (WGS) entry which is preliminary data.</text>
</comment>
<sequence length="94" mass="10953">MADSFNTPTSKLKEESGELKSSESKLSVQKTPTATKIEEFFASVEKTLHKSFQDKEYRRGRRHDKNFWNQRKREVLEGLKEIKLCDVEFKSGTP</sequence>
<feature type="region of interest" description="Disordered" evidence="1">
    <location>
        <begin position="1"/>
        <end position="29"/>
    </location>
</feature>
<evidence type="ECO:0000313" key="2">
    <source>
        <dbReference type="EMBL" id="KAJ9558648.1"/>
    </source>
</evidence>
<name>A0AA38TKG9_9ASTR</name>
<evidence type="ECO:0000256" key="1">
    <source>
        <dbReference type="SAM" id="MobiDB-lite"/>
    </source>
</evidence>
<dbReference type="AlphaFoldDB" id="A0AA38TKG9"/>
<proteinExistence type="predicted"/>
<gene>
    <name evidence="2" type="ORF">OSB04_013262</name>
</gene>
<evidence type="ECO:0000313" key="3">
    <source>
        <dbReference type="Proteomes" id="UP001172457"/>
    </source>
</evidence>
<organism evidence="2 3">
    <name type="scientific">Centaurea solstitialis</name>
    <name type="common">yellow star-thistle</name>
    <dbReference type="NCBI Taxonomy" id="347529"/>
    <lineage>
        <taxon>Eukaryota</taxon>
        <taxon>Viridiplantae</taxon>
        <taxon>Streptophyta</taxon>
        <taxon>Embryophyta</taxon>
        <taxon>Tracheophyta</taxon>
        <taxon>Spermatophyta</taxon>
        <taxon>Magnoliopsida</taxon>
        <taxon>eudicotyledons</taxon>
        <taxon>Gunneridae</taxon>
        <taxon>Pentapetalae</taxon>
        <taxon>asterids</taxon>
        <taxon>campanulids</taxon>
        <taxon>Asterales</taxon>
        <taxon>Asteraceae</taxon>
        <taxon>Carduoideae</taxon>
        <taxon>Cardueae</taxon>
        <taxon>Centaureinae</taxon>
        <taxon>Centaurea</taxon>
    </lineage>
</organism>
<feature type="compositionally biased region" description="Basic and acidic residues" evidence="1">
    <location>
        <begin position="11"/>
        <end position="23"/>
    </location>
</feature>
<reference evidence="2" key="1">
    <citation type="submission" date="2023-03" db="EMBL/GenBank/DDBJ databases">
        <title>Chromosome-scale reference genome and RAD-based genetic map of yellow starthistle (Centaurea solstitialis) reveal putative structural variation and QTLs associated with invader traits.</title>
        <authorList>
            <person name="Reatini B."/>
            <person name="Cang F.A."/>
            <person name="Jiang Q."/>
            <person name="Mckibben M.T.W."/>
            <person name="Barker M.S."/>
            <person name="Rieseberg L.H."/>
            <person name="Dlugosch K.M."/>
        </authorList>
    </citation>
    <scope>NUCLEOTIDE SEQUENCE</scope>
    <source>
        <strain evidence="2">CAN-66</strain>
        <tissue evidence="2">Leaf</tissue>
    </source>
</reference>
<accession>A0AA38TKG9</accession>
<protein>
    <submittedName>
        <fullName evidence="2">Uncharacterized protein</fullName>
    </submittedName>
</protein>
<dbReference type="Proteomes" id="UP001172457">
    <property type="component" value="Chromosome 3"/>
</dbReference>